<feature type="region of interest" description="Disordered" evidence="1">
    <location>
        <begin position="139"/>
        <end position="197"/>
    </location>
</feature>
<accession>A0A165EFX1</accession>
<keyword evidence="3" id="KW-1185">Reference proteome</keyword>
<evidence type="ECO:0000313" key="3">
    <source>
        <dbReference type="Proteomes" id="UP000076842"/>
    </source>
</evidence>
<protein>
    <submittedName>
        <fullName evidence="2">Uncharacterized protein</fullName>
    </submittedName>
</protein>
<sequence length="197" mass="21920">MSTQPTQPMRAPRMSDWVAKQCTTRGGNAYTQYEMKHLSGLYIRGQGWEALLNHTFVHLSPPADMGGIDDLSYWASDGHHIVWVKKSVDGGVQWVKTGPEDRDGDNPPRHSIEHELTLHFDSVRGYRWEVPPKSMAELMAEDEERRREEAEERRAKRRKTAPKKDKAEGATKGKGKAASAGKGKGKGKGKAGKVEGA</sequence>
<dbReference type="Proteomes" id="UP000076842">
    <property type="component" value="Unassembled WGS sequence"/>
</dbReference>
<gene>
    <name evidence="2" type="ORF">CALCODRAFT_485266</name>
</gene>
<evidence type="ECO:0000313" key="2">
    <source>
        <dbReference type="EMBL" id="KZT54787.1"/>
    </source>
</evidence>
<name>A0A165EFX1_9BASI</name>
<dbReference type="InParanoid" id="A0A165EFX1"/>
<organism evidence="2 3">
    <name type="scientific">Calocera cornea HHB12733</name>
    <dbReference type="NCBI Taxonomy" id="1353952"/>
    <lineage>
        <taxon>Eukaryota</taxon>
        <taxon>Fungi</taxon>
        <taxon>Dikarya</taxon>
        <taxon>Basidiomycota</taxon>
        <taxon>Agaricomycotina</taxon>
        <taxon>Dacrymycetes</taxon>
        <taxon>Dacrymycetales</taxon>
        <taxon>Dacrymycetaceae</taxon>
        <taxon>Calocera</taxon>
    </lineage>
</organism>
<feature type="compositionally biased region" description="Basic and acidic residues" evidence="1">
    <location>
        <begin position="162"/>
        <end position="171"/>
    </location>
</feature>
<dbReference type="EMBL" id="KV424007">
    <property type="protein sequence ID" value="KZT54787.1"/>
    <property type="molecule type" value="Genomic_DNA"/>
</dbReference>
<reference evidence="2 3" key="1">
    <citation type="journal article" date="2016" name="Mol. Biol. Evol.">
        <title>Comparative Genomics of Early-Diverging Mushroom-Forming Fungi Provides Insights into the Origins of Lignocellulose Decay Capabilities.</title>
        <authorList>
            <person name="Nagy L.G."/>
            <person name="Riley R."/>
            <person name="Tritt A."/>
            <person name="Adam C."/>
            <person name="Daum C."/>
            <person name="Floudas D."/>
            <person name="Sun H."/>
            <person name="Yadav J.S."/>
            <person name="Pangilinan J."/>
            <person name="Larsson K.H."/>
            <person name="Matsuura K."/>
            <person name="Barry K."/>
            <person name="Labutti K."/>
            <person name="Kuo R."/>
            <person name="Ohm R.A."/>
            <person name="Bhattacharya S.S."/>
            <person name="Shirouzu T."/>
            <person name="Yoshinaga Y."/>
            <person name="Martin F.M."/>
            <person name="Grigoriev I.V."/>
            <person name="Hibbett D.S."/>
        </authorList>
    </citation>
    <scope>NUCLEOTIDE SEQUENCE [LARGE SCALE GENOMIC DNA]</scope>
    <source>
        <strain evidence="2 3">HHB12733</strain>
    </source>
</reference>
<proteinExistence type="predicted"/>
<dbReference type="AlphaFoldDB" id="A0A165EFX1"/>
<feature type="compositionally biased region" description="Basic and acidic residues" evidence="1">
    <location>
        <begin position="143"/>
        <end position="154"/>
    </location>
</feature>
<evidence type="ECO:0000256" key="1">
    <source>
        <dbReference type="SAM" id="MobiDB-lite"/>
    </source>
</evidence>